<feature type="region of interest" description="Disordered" evidence="1">
    <location>
        <begin position="1"/>
        <end position="31"/>
    </location>
</feature>
<dbReference type="GO" id="GO:0006351">
    <property type="term" value="P:DNA-templated transcription"/>
    <property type="evidence" value="ECO:0007669"/>
    <property type="project" value="InterPro"/>
</dbReference>
<evidence type="ECO:0000313" key="3">
    <source>
        <dbReference type="EMBL" id="ALM13030.1"/>
    </source>
</evidence>
<dbReference type="EMBL" id="CP013065">
    <property type="protein sequence ID" value="ALM13030.1"/>
    <property type="molecule type" value="Genomic_DNA"/>
</dbReference>
<dbReference type="KEGG" id="prf:PeribacterA2_0332"/>
<accession>A0A0S1SIL5</accession>
<evidence type="ECO:0000259" key="2">
    <source>
        <dbReference type="Pfam" id="PF03118"/>
    </source>
</evidence>
<feature type="compositionally biased region" description="Basic and acidic residues" evidence="1">
    <location>
        <begin position="1"/>
        <end position="19"/>
    </location>
</feature>
<evidence type="ECO:0000256" key="1">
    <source>
        <dbReference type="SAM" id="MobiDB-lite"/>
    </source>
</evidence>
<name>A0A0S1SRC3_9BACT</name>
<dbReference type="Gene3D" id="1.10.150.20">
    <property type="entry name" value="5' to 3' exonuclease, C-terminal subdomain"/>
    <property type="match status" value="1"/>
</dbReference>
<gene>
    <name evidence="3" type="ORF">PeribacterD1_0332</name>
</gene>
<accession>A0A0S1SJM2</accession>
<feature type="domain" description="RNA polymerase alpha subunit C-terminal" evidence="2">
    <location>
        <begin position="63"/>
        <end position="122"/>
    </location>
</feature>
<dbReference type="GO" id="GO:0003899">
    <property type="term" value="F:DNA-directed RNA polymerase activity"/>
    <property type="evidence" value="ECO:0007669"/>
    <property type="project" value="InterPro"/>
</dbReference>
<dbReference type="AlphaFoldDB" id="A0A0S1SRC3"/>
<organism evidence="3 4">
    <name type="scientific">Candidatus Peribacter riflensis</name>
    <dbReference type="NCBI Taxonomy" id="1735162"/>
    <lineage>
        <taxon>Bacteria</taxon>
        <taxon>Candidatus Peregrinibacteriota</taxon>
        <taxon>Candidatus Peribacteria</taxon>
        <taxon>Candidatus Peribacterales</taxon>
        <taxon>Candidatus Peribacteraceae</taxon>
        <taxon>Candidatus Peribacter</taxon>
    </lineage>
</organism>
<proteinExistence type="predicted"/>
<accession>A0A0S1SNN2</accession>
<evidence type="ECO:0000313" key="4">
    <source>
        <dbReference type="Proteomes" id="UP000069135"/>
    </source>
</evidence>
<dbReference type="STRING" id="1735162.PeribacterB2_0332"/>
<dbReference type="SUPFAM" id="SSF47789">
    <property type="entry name" value="C-terminal domain of RNA polymerase alpha subunit"/>
    <property type="match status" value="1"/>
</dbReference>
<dbReference type="GO" id="GO:0003677">
    <property type="term" value="F:DNA binding"/>
    <property type="evidence" value="ECO:0007669"/>
    <property type="project" value="InterPro"/>
</dbReference>
<reference evidence="4" key="1">
    <citation type="submission" date="2015-10" db="EMBL/GenBank/DDBJ databases">
        <title>Analysis of five complete genome sequences for members of the class Peribacteria in the recently recognized Peregrinibacteria bacterial phylum.</title>
        <authorList>
            <person name="Anantharaman K."/>
            <person name="Brown C.T."/>
            <person name="Burstein D."/>
            <person name="Castelle C.J."/>
            <person name="Probst A.J."/>
            <person name="Thomas B.C."/>
            <person name="Williams K.H."/>
            <person name="Banfield J.F."/>
        </authorList>
    </citation>
    <scope>NUCLEOTIDE SEQUENCE [LARGE SCALE GENOMIC DNA]</scope>
</reference>
<accession>A0A0S1SRC3</accession>
<protein>
    <recommendedName>
        <fullName evidence="2">RNA polymerase alpha subunit C-terminal domain-containing protein</fullName>
    </recommendedName>
</protein>
<sequence length="154" mass="16894">MDTDLPRSDAASPDREPPARRKRKPAPKPGMTLETIRTNMAARMAKERLADDESIATFFKTNPRCALHVGELELNIRTTNALVEKAGIERVLELLFCTRQELLAIPGIGETSLEEIYKALAEHGFQRKKSSAAHPDPTDATAAERTGNGEATAQ</sequence>
<reference evidence="3 4" key="2">
    <citation type="journal article" date="2016" name="PeerJ">
        <title>Analysis of five complete genome sequences for members of the class Peribacteria in the recently recognized Peregrinibacteria bacterial phylum.</title>
        <authorList>
            <person name="Anantharaman K."/>
            <person name="Brown C.T."/>
            <person name="Burstein D."/>
            <person name="Castelle C.J."/>
            <person name="Probst A.J."/>
            <person name="Thomas B.C."/>
            <person name="Williams K.H."/>
            <person name="Banfield J.F."/>
        </authorList>
    </citation>
    <scope>NUCLEOTIDE SEQUENCE [LARGE SCALE GENOMIC DNA]</scope>
    <source>
        <strain evidence="3">RIFOXYD1_FULL_PER-ii_59_16</strain>
    </source>
</reference>
<feature type="region of interest" description="Disordered" evidence="1">
    <location>
        <begin position="126"/>
        <end position="154"/>
    </location>
</feature>
<dbReference type="InterPro" id="IPR011260">
    <property type="entry name" value="RNAP_asu_C"/>
</dbReference>
<dbReference type="Proteomes" id="UP000069135">
    <property type="component" value="Chromosome"/>
</dbReference>
<feature type="compositionally biased region" description="Low complexity" evidence="1">
    <location>
        <begin position="132"/>
        <end position="143"/>
    </location>
</feature>
<accession>A0A0S1SNV3</accession>
<dbReference type="Pfam" id="PF03118">
    <property type="entry name" value="RNA_pol_A_CTD"/>
    <property type="match status" value="1"/>
</dbReference>